<proteinExistence type="predicted"/>
<dbReference type="Proteomes" id="UP000807785">
    <property type="component" value="Unassembled WGS sequence"/>
</dbReference>
<reference evidence="1" key="1">
    <citation type="submission" date="2020-10" db="EMBL/GenBank/DDBJ databases">
        <title>Connecting structure to function with the recovery of over 1000 high-quality activated sludge metagenome-assembled genomes encoding full-length rRNA genes using long-read sequencing.</title>
        <authorList>
            <person name="Singleton C.M."/>
            <person name="Petriglieri F."/>
            <person name="Kristensen J.M."/>
            <person name="Kirkegaard R.H."/>
            <person name="Michaelsen T.Y."/>
            <person name="Andersen M.H."/>
            <person name="Karst S.M."/>
            <person name="Dueholm M.S."/>
            <person name="Nielsen P.H."/>
            <person name="Albertsen M."/>
        </authorList>
    </citation>
    <scope>NUCLEOTIDE SEQUENCE</scope>
    <source>
        <strain evidence="1">Bjer_18-Q3-R1-45_BAT3C.347</strain>
    </source>
</reference>
<accession>A0A9D7DYC9</accession>
<sequence length="73" mass="8081">MLKLARTIGGLFGDGFRFGVLLLRPASVIRAENVVLRRQLAKYIERGIKPGERIGRRVSALRCSPGCSIGERQ</sequence>
<evidence type="ECO:0000313" key="2">
    <source>
        <dbReference type="Proteomes" id="UP000807785"/>
    </source>
</evidence>
<protein>
    <submittedName>
        <fullName evidence="1">Uncharacterized protein</fullName>
    </submittedName>
</protein>
<organism evidence="1 2">
    <name type="scientific">Candidatus Methylophosphatis roskildensis</name>
    <dbReference type="NCBI Taxonomy" id="2899263"/>
    <lineage>
        <taxon>Bacteria</taxon>
        <taxon>Pseudomonadati</taxon>
        <taxon>Pseudomonadota</taxon>
        <taxon>Betaproteobacteria</taxon>
        <taxon>Nitrosomonadales</taxon>
        <taxon>Sterolibacteriaceae</taxon>
        <taxon>Candidatus Methylophosphatis</taxon>
    </lineage>
</organism>
<dbReference type="AlphaFoldDB" id="A0A9D7DYC9"/>
<evidence type="ECO:0000313" key="1">
    <source>
        <dbReference type="EMBL" id="MBK6973081.1"/>
    </source>
</evidence>
<gene>
    <name evidence="1" type="ORF">IPH26_09090</name>
</gene>
<comment type="caution">
    <text evidence="1">The sequence shown here is derived from an EMBL/GenBank/DDBJ whole genome shotgun (WGS) entry which is preliminary data.</text>
</comment>
<name>A0A9D7DYC9_9PROT</name>
<dbReference type="EMBL" id="JADJEV010000003">
    <property type="protein sequence ID" value="MBK6973081.1"/>
    <property type="molecule type" value="Genomic_DNA"/>
</dbReference>